<reference evidence="3 4" key="1">
    <citation type="submission" date="2019-06" db="EMBL/GenBank/DDBJ databases">
        <title>Whole genome shotgun sequence of Nitrobacter winogradskyi NBRC 14297.</title>
        <authorList>
            <person name="Hosoyama A."/>
            <person name="Uohara A."/>
            <person name="Ohji S."/>
            <person name="Ichikawa N."/>
        </authorList>
    </citation>
    <scope>NUCLEOTIDE SEQUENCE [LARGE SCALE GENOMIC DNA]</scope>
    <source>
        <strain evidence="3 4">NBRC 14297</strain>
    </source>
</reference>
<dbReference type="RefSeq" id="WP_141383775.1">
    <property type="nucleotide sequence ID" value="NZ_BJNF01000054.1"/>
</dbReference>
<dbReference type="Proteomes" id="UP000318825">
    <property type="component" value="Unassembled WGS sequence"/>
</dbReference>
<evidence type="ECO:0000256" key="2">
    <source>
        <dbReference type="SAM" id="Phobius"/>
    </source>
</evidence>
<comment type="caution">
    <text evidence="3">The sequence shown here is derived from an EMBL/GenBank/DDBJ whole genome shotgun (WGS) entry which is preliminary data.</text>
</comment>
<keyword evidence="2" id="KW-1133">Transmembrane helix</keyword>
<dbReference type="InterPro" id="IPR021273">
    <property type="entry name" value="DUF2852"/>
</dbReference>
<protein>
    <recommendedName>
        <fullName evidence="5">DUF2852 domain-containing protein</fullName>
    </recommendedName>
</protein>
<dbReference type="AlphaFoldDB" id="A0A4Y3WAT2"/>
<keyword evidence="2" id="KW-0812">Transmembrane</keyword>
<evidence type="ECO:0008006" key="5">
    <source>
        <dbReference type="Google" id="ProtNLM"/>
    </source>
</evidence>
<gene>
    <name evidence="3" type="ORF">NWI01_20240</name>
</gene>
<feature type="region of interest" description="Disordered" evidence="1">
    <location>
        <begin position="139"/>
        <end position="162"/>
    </location>
</feature>
<evidence type="ECO:0000313" key="4">
    <source>
        <dbReference type="Proteomes" id="UP000318825"/>
    </source>
</evidence>
<feature type="compositionally biased region" description="Polar residues" evidence="1">
    <location>
        <begin position="144"/>
        <end position="162"/>
    </location>
</feature>
<keyword evidence="2" id="KW-0472">Membrane</keyword>
<dbReference type="EMBL" id="BJNF01000054">
    <property type="protein sequence ID" value="GEC16132.1"/>
    <property type="molecule type" value="Genomic_DNA"/>
</dbReference>
<evidence type="ECO:0000313" key="3">
    <source>
        <dbReference type="EMBL" id="GEC16132.1"/>
    </source>
</evidence>
<organism evidence="3 4">
    <name type="scientific">Nitrobacter winogradskyi</name>
    <name type="common">Nitrobacter agilis</name>
    <dbReference type="NCBI Taxonomy" id="913"/>
    <lineage>
        <taxon>Bacteria</taxon>
        <taxon>Pseudomonadati</taxon>
        <taxon>Pseudomonadota</taxon>
        <taxon>Alphaproteobacteria</taxon>
        <taxon>Hyphomicrobiales</taxon>
        <taxon>Nitrobacteraceae</taxon>
        <taxon>Nitrobacter</taxon>
    </lineage>
</organism>
<feature type="region of interest" description="Disordered" evidence="1">
    <location>
        <begin position="1"/>
        <end position="23"/>
    </location>
</feature>
<dbReference type="OrthoDB" id="9806878at2"/>
<evidence type="ECO:0000256" key="1">
    <source>
        <dbReference type="SAM" id="MobiDB-lite"/>
    </source>
</evidence>
<name>A0A4Y3WAT2_NITWI</name>
<proteinExistence type="predicted"/>
<sequence length="162" mass="19352">MAHTADYDRWNGPNTARGQGQYPSSRFTDAPWHPFRIVLIVLGFMVWWPIGVAILLYTLWSRKMGCWNADRMQYKMDRMRHNMERCGFGFRGFNAPSSGNRAFDEYRMETLRRLEDEQKEFKNFLERLRHAKDKEEFDAFMAQHRTQPTPPNDTQQERPQGQ</sequence>
<dbReference type="Pfam" id="PF11014">
    <property type="entry name" value="DUF2852"/>
    <property type="match status" value="1"/>
</dbReference>
<accession>A0A4Y3WAT2</accession>
<feature type="transmembrane region" description="Helical" evidence="2">
    <location>
        <begin position="37"/>
        <end position="60"/>
    </location>
</feature>
<feature type="compositionally biased region" description="Polar residues" evidence="1">
    <location>
        <begin position="12"/>
        <end position="23"/>
    </location>
</feature>